<protein>
    <submittedName>
        <fullName evidence="1">Uncharacterized protein</fullName>
    </submittedName>
</protein>
<dbReference type="EMBL" id="KV749306">
    <property type="protein sequence ID" value="OCL10123.1"/>
    <property type="molecule type" value="Genomic_DNA"/>
</dbReference>
<evidence type="ECO:0000313" key="2">
    <source>
        <dbReference type="Proteomes" id="UP000250140"/>
    </source>
</evidence>
<accession>A0A8E2F539</accession>
<gene>
    <name evidence="1" type="ORF">AOQ84DRAFT_6654</name>
</gene>
<reference evidence="1 2" key="1">
    <citation type="journal article" date="2016" name="Nat. Commun.">
        <title>Ectomycorrhizal ecology is imprinted in the genome of the dominant symbiotic fungus Cenococcum geophilum.</title>
        <authorList>
            <consortium name="DOE Joint Genome Institute"/>
            <person name="Peter M."/>
            <person name="Kohler A."/>
            <person name="Ohm R.A."/>
            <person name="Kuo A."/>
            <person name="Krutzmann J."/>
            <person name="Morin E."/>
            <person name="Arend M."/>
            <person name="Barry K.W."/>
            <person name="Binder M."/>
            <person name="Choi C."/>
            <person name="Clum A."/>
            <person name="Copeland A."/>
            <person name="Grisel N."/>
            <person name="Haridas S."/>
            <person name="Kipfer T."/>
            <person name="LaButti K."/>
            <person name="Lindquist E."/>
            <person name="Lipzen A."/>
            <person name="Maire R."/>
            <person name="Meier B."/>
            <person name="Mihaltcheva S."/>
            <person name="Molinier V."/>
            <person name="Murat C."/>
            <person name="Poggeler S."/>
            <person name="Quandt C.A."/>
            <person name="Sperisen C."/>
            <person name="Tritt A."/>
            <person name="Tisserant E."/>
            <person name="Crous P.W."/>
            <person name="Henrissat B."/>
            <person name="Nehls U."/>
            <person name="Egli S."/>
            <person name="Spatafora J.W."/>
            <person name="Grigoriev I.V."/>
            <person name="Martin F.M."/>
        </authorList>
    </citation>
    <scope>NUCLEOTIDE SEQUENCE [LARGE SCALE GENOMIC DNA]</scope>
    <source>
        <strain evidence="1 2">CBS 207.34</strain>
    </source>
</reference>
<organism evidence="1 2">
    <name type="scientific">Glonium stellatum</name>
    <dbReference type="NCBI Taxonomy" id="574774"/>
    <lineage>
        <taxon>Eukaryota</taxon>
        <taxon>Fungi</taxon>
        <taxon>Dikarya</taxon>
        <taxon>Ascomycota</taxon>
        <taxon>Pezizomycotina</taxon>
        <taxon>Dothideomycetes</taxon>
        <taxon>Pleosporomycetidae</taxon>
        <taxon>Gloniales</taxon>
        <taxon>Gloniaceae</taxon>
        <taxon>Glonium</taxon>
    </lineage>
</organism>
<sequence length="155" mass="16715">MAEALSVPKKDNPRPDQHLGRAASTCMLLTAAAVLPSITRSPADIKVHIQLLPGLSDGRCGHCGPCQLPFSRQLHHTSFSNVLALSETPPTSSLHPSSSLLVHFLHKVGLITMAEQSLRTTNPNDEIPANLAPLIRQYPPSLNEHASWVPGQFPV</sequence>
<proteinExistence type="predicted"/>
<dbReference type="AlphaFoldDB" id="A0A8E2F539"/>
<keyword evidence="2" id="KW-1185">Reference proteome</keyword>
<name>A0A8E2F539_9PEZI</name>
<evidence type="ECO:0000313" key="1">
    <source>
        <dbReference type="EMBL" id="OCL10123.1"/>
    </source>
</evidence>
<dbReference type="Proteomes" id="UP000250140">
    <property type="component" value="Unassembled WGS sequence"/>
</dbReference>